<comment type="caution">
    <text evidence="9">The sequence shown here is derived from an EMBL/GenBank/DDBJ whole genome shotgun (WGS) entry which is preliminary data.</text>
</comment>
<sequence length="1195" mass="131022">MEDLAATSGPLARRLLCGLDFVAIGGGPMKPAVAEQLSKVGVKLLNHFGATELGPLAPIANPGPDYDWRYLRVRRDVPLRIVPVDVEDQSEAHEYKLVGESMNAGADWTLPDRLALRPGFSRDIRILSRNDDVIVLSNGEKVMPQTLELALSAVSGVRTALAFGNGQFEIGTLIEQADASQERENDGDSATTDAVEGLRKRIWNEILGVNSALDAHARVLTAGAICILPVGKRLPRSDKGSVMRKEAYRIFEEEISAVYQHLETSFDSGSAGSTNLETGDLPGTLKRLVKEYLPHVPALNDKDDVFELGLDSLCAARLQRQIDNLVTQTTGSKAARSFNRFVYEYSTIGSMSAQLRLILDGKFSEVPGENGAAESSPGLSQRLLEEASRSLQVGPGSGGAGAGAVVLLTGSSGSIGSHLLALLMRNPEVKRVVCLDRPLKRDGDLGHESRAGFSNESITTDLDQWQRQKEAFSRHGIEEFDAALWSKVTALATTTREDNLGLSELQYQGLLHSVTHVIHNAWPMDFNRSVSSFTGQFTALRNLLRLAIDARGAASSSRQMPTRFIFNSSIAVLANYAEFMGIHRDRVTNEPVEAPEAPVDDPRVASPMGYAQAKWVCEKLTEEAARLHPTRIDASIIRIGQVTGSTRGGAWSTSEHVPALLKTIKNLGSAPNIEGTFSWLPVDIAARAISDICLERSSPMNFQLVYHVENPSRNAWSATLSMLTTAMQEPEPSVGTGAAEQKDPTDVYRTVKIPLDAWLDRVQNAAAASSDDALDDMAARFPVVALLDFFRHDFLKLGVGKLIMSTKYAARQSAALREAGPLDREVLTKLPIGGDLWTDIASYAQGNTINWHQVATHLPGRTNKHCRKRWHYKVANNFRKGPWTPEEDDKLRSGVEKHGTKWTRVSQHVESRNGDQCWKRWNDSLNPEIDHSPWTQVEDDLLLHQVEVRGTNWSEIVSHHFPGRTTLAAKNRHVLLQRRAESSPDERPLSLDTSSEDGQGLDQITCRASDVAQPSTPYSSNAYMSLPFERQTLAEQFEHETPPSASLSTVPSSVDIVRGFGDEYSWNMTQDTSNPPTPTSLFNLNVGTEPTAKVSPAIGSANTTMFMAEPRALDSSGGDFSQMLLAPFWDFHGAPDAHADQDMYKGDEQIEKQKTIHLRATCTSESLEAVMRDLSNSVNGMVISGRIQDLGYSVE</sequence>
<feature type="domain" description="HTH myb-type" evidence="8">
    <location>
        <begin position="931"/>
        <end position="980"/>
    </location>
</feature>
<evidence type="ECO:0000259" key="7">
    <source>
        <dbReference type="PROSITE" id="PS50090"/>
    </source>
</evidence>
<dbReference type="SUPFAM" id="SSF46689">
    <property type="entry name" value="Homeodomain-like"/>
    <property type="match status" value="2"/>
</dbReference>
<evidence type="ECO:0000256" key="5">
    <source>
        <dbReference type="ARBA" id="ARBA00023242"/>
    </source>
</evidence>
<dbReference type="InterPro" id="IPR036291">
    <property type="entry name" value="NAD(P)-bd_dom_sf"/>
</dbReference>
<feature type="region of interest" description="Disordered" evidence="6">
    <location>
        <begin position="979"/>
        <end position="1000"/>
    </location>
</feature>
<dbReference type="CDD" id="cd00167">
    <property type="entry name" value="SANT"/>
    <property type="match status" value="3"/>
</dbReference>
<dbReference type="PANTHER" id="PTHR43439">
    <property type="entry name" value="PHENYLACETATE-COENZYME A LIGASE"/>
    <property type="match status" value="1"/>
</dbReference>
<evidence type="ECO:0000256" key="4">
    <source>
        <dbReference type="ARBA" id="ARBA00023163"/>
    </source>
</evidence>
<name>A0A423WKC1_9PEZI</name>
<protein>
    <recommendedName>
        <fullName evidence="11">Carrier domain-containing protein</fullName>
    </recommendedName>
</protein>
<dbReference type="Proteomes" id="UP000285146">
    <property type="component" value="Unassembled WGS sequence"/>
</dbReference>
<reference evidence="9 10" key="1">
    <citation type="submission" date="2015-09" db="EMBL/GenBank/DDBJ databases">
        <title>Host preference determinants of Valsa canker pathogens revealed by comparative genomics.</title>
        <authorList>
            <person name="Yin Z."/>
            <person name="Huang L."/>
        </authorList>
    </citation>
    <scope>NUCLEOTIDE SEQUENCE [LARGE SCALE GENOMIC DNA]</scope>
    <source>
        <strain evidence="9 10">SXYLt</strain>
    </source>
</reference>
<dbReference type="EMBL" id="LKEB01000048">
    <property type="protein sequence ID" value="ROW03887.1"/>
    <property type="molecule type" value="Genomic_DNA"/>
</dbReference>
<organism evidence="9 10">
    <name type="scientific">Cytospora leucostoma</name>
    <dbReference type="NCBI Taxonomy" id="1230097"/>
    <lineage>
        <taxon>Eukaryota</taxon>
        <taxon>Fungi</taxon>
        <taxon>Dikarya</taxon>
        <taxon>Ascomycota</taxon>
        <taxon>Pezizomycotina</taxon>
        <taxon>Sordariomycetes</taxon>
        <taxon>Sordariomycetidae</taxon>
        <taxon>Diaporthales</taxon>
        <taxon>Cytosporaceae</taxon>
        <taxon>Cytospora</taxon>
    </lineage>
</organism>
<keyword evidence="10" id="KW-1185">Reference proteome</keyword>
<dbReference type="PROSITE" id="PS50090">
    <property type="entry name" value="MYB_LIKE"/>
    <property type="match status" value="3"/>
</dbReference>
<evidence type="ECO:0000256" key="3">
    <source>
        <dbReference type="ARBA" id="ARBA00023015"/>
    </source>
</evidence>
<dbReference type="FunFam" id="1.10.10.60:FF:000016">
    <property type="entry name" value="Transcriptional activator Myb isoform A"/>
    <property type="match status" value="1"/>
</dbReference>
<dbReference type="InterPro" id="IPR013120">
    <property type="entry name" value="FAR_NAD-bd"/>
</dbReference>
<feature type="domain" description="HTH myb-type" evidence="8">
    <location>
        <begin position="875"/>
        <end position="929"/>
    </location>
</feature>
<evidence type="ECO:0008006" key="11">
    <source>
        <dbReference type="Google" id="ProtNLM"/>
    </source>
</evidence>
<keyword evidence="5" id="KW-0539">Nucleus</keyword>
<dbReference type="Pfam" id="PF13921">
    <property type="entry name" value="Myb_DNA-bind_6"/>
    <property type="match status" value="1"/>
</dbReference>
<proteinExistence type="predicted"/>
<dbReference type="Gene3D" id="3.40.50.720">
    <property type="entry name" value="NAD(P)-binding Rossmann-like Domain"/>
    <property type="match status" value="1"/>
</dbReference>
<evidence type="ECO:0000313" key="9">
    <source>
        <dbReference type="EMBL" id="ROW03887.1"/>
    </source>
</evidence>
<keyword evidence="1" id="KW-0596">Phosphopantetheine</keyword>
<feature type="domain" description="Myb-like" evidence="7">
    <location>
        <begin position="875"/>
        <end position="925"/>
    </location>
</feature>
<dbReference type="InterPro" id="IPR009057">
    <property type="entry name" value="Homeodomain-like_sf"/>
</dbReference>
<dbReference type="SUPFAM" id="SSF56801">
    <property type="entry name" value="Acetyl-CoA synthetase-like"/>
    <property type="match status" value="1"/>
</dbReference>
<dbReference type="Pfam" id="PF07993">
    <property type="entry name" value="NAD_binding_4"/>
    <property type="match status" value="1"/>
</dbReference>
<feature type="domain" description="Myb-like" evidence="7">
    <location>
        <begin position="926"/>
        <end position="972"/>
    </location>
</feature>
<dbReference type="InterPro" id="IPR051414">
    <property type="entry name" value="Adenylate-forming_Reductase"/>
</dbReference>
<feature type="domain" description="Myb-like" evidence="7">
    <location>
        <begin position="846"/>
        <end position="874"/>
    </location>
</feature>
<dbReference type="Pfam" id="PF23562">
    <property type="entry name" value="AMP-binding_C_3"/>
    <property type="match status" value="1"/>
</dbReference>
<feature type="compositionally biased region" description="Basic and acidic residues" evidence="6">
    <location>
        <begin position="979"/>
        <end position="989"/>
    </location>
</feature>
<dbReference type="STRING" id="1230097.A0A423WKC1"/>
<dbReference type="AlphaFoldDB" id="A0A423WKC1"/>
<dbReference type="PROSITE" id="PS51294">
    <property type="entry name" value="HTH_MYB"/>
    <property type="match status" value="3"/>
</dbReference>
<keyword evidence="4" id="KW-0804">Transcription</keyword>
<evidence type="ECO:0000313" key="10">
    <source>
        <dbReference type="Proteomes" id="UP000285146"/>
    </source>
</evidence>
<dbReference type="PANTHER" id="PTHR43439:SF2">
    <property type="entry name" value="ENZYME, PUTATIVE (JCVI)-RELATED"/>
    <property type="match status" value="1"/>
</dbReference>
<keyword evidence="3" id="KW-0805">Transcription regulation</keyword>
<dbReference type="SMART" id="SM00717">
    <property type="entry name" value="SANT"/>
    <property type="match status" value="3"/>
</dbReference>
<evidence type="ECO:0000259" key="8">
    <source>
        <dbReference type="PROSITE" id="PS51294"/>
    </source>
</evidence>
<feature type="domain" description="HTH myb-type" evidence="8">
    <location>
        <begin position="850"/>
        <end position="871"/>
    </location>
</feature>
<accession>A0A423WKC1</accession>
<evidence type="ECO:0000256" key="6">
    <source>
        <dbReference type="SAM" id="MobiDB-lite"/>
    </source>
</evidence>
<dbReference type="Gene3D" id="1.10.10.60">
    <property type="entry name" value="Homeodomain-like"/>
    <property type="match status" value="3"/>
</dbReference>
<gene>
    <name evidence="9" type="ORF">VPNG_07310</name>
</gene>
<evidence type="ECO:0000256" key="2">
    <source>
        <dbReference type="ARBA" id="ARBA00022553"/>
    </source>
</evidence>
<dbReference type="SUPFAM" id="SSF51735">
    <property type="entry name" value="NAD(P)-binding Rossmann-fold domains"/>
    <property type="match status" value="1"/>
</dbReference>
<dbReference type="InterPro" id="IPR017930">
    <property type="entry name" value="Myb_dom"/>
</dbReference>
<evidence type="ECO:0000256" key="1">
    <source>
        <dbReference type="ARBA" id="ARBA00022450"/>
    </source>
</evidence>
<dbReference type="InParanoid" id="A0A423WKC1"/>
<keyword evidence="2" id="KW-0597">Phosphoprotein</keyword>
<dbReference type="OrthoDB" id="429813at2759"/>
<dbReference type="InterPro" id="IPR001005">
    <property type="entry name" value="SANT/Myb"/>
</dbReference>